<dbReference type="PANTHER" id="PTHR34657:SF4">
    <property type="entry name" value="EMBRYO SAC DEVELOPMENT ARREST 6"/>
    <property type="match status" value="1"/>
</dbReference>
<evidence type="ECO:0000313" key="2">
    <source>
        <dbReference type="EMBL" id="KAG6484618.1"/>
    </source>
</evidence>
<dbReference type="EMBL" id="JACMSC010000015">
    <property type="protein sequence ID" value="KAG6484618.1"/>
    <property type="molecule type" value="Genomic_DNA"/>
</dbReference>
<accession>A0A8J5FFQ5</accession>
<feature type="region of interest" description="Disordered" evidence="1">
    <location>
        <begin position="1"/>
        <end position="53"/>
    </location>
</feature>
<evidence type="ECO:0000313" key="3">
    <source>
        <dbReference type="Proteomes" id="UP000734854"/>
    </source>
</evidence>
<protein>
    <submittedName>
        <fullName evidence="2">Uncharacterized protein</fullName>
    </submittedName>
</protein>
<dbReference type="PANTHER" id="PTHR34657">
    <property type="entry name" value="EMBRYO SAC DEVELOPMENT ARREST 6"/>
    <property type="match status" value="1"/>
</dbReference>
<comment type="caution">
    <text evidence="2">The sequence shown here is derived from an EMBL/GenBank/DDBJ whole genome shotgun (WGS) entry which is preliminary data.</text>
</comment>
<dbReference type="AlphaFoldDB" id="A0A8J5FFQ5"/>
<gene>
    <name evidence="2" type="ORF">ZIOFF_053139</name>
</gene>
<reference evidence="2 3" key="1">
    <citation type="submission" date="2020-08" db="EMBL/GenBank/DDBJ databases">
        <title>Plant Genome Project.</title>
        <authorList>
            <person name="Zhang R.-G."/>
        </authorList>
    </citation>
    <scope>NUCLEOTIDE SEQUENCE [LARGE SCALE GENOMIC DNA]</scope>
    <source>
        <tissue evidence="2">Rhizome</tissue>
    </source>
</reference>
<keyword evidence="3" id="KW-1185">Reference proteome</keyword>
<evidence type="ECO:0000256" key="1">
    <source>
        <dbReference type="SAM" id="MobiDB-lite"/>
    </source>
</evidence>
<proteinExistence type="predicted"/>
<dbReference type="Proteomes" id="UP000734854">
    <property type="component" value="Unassembled WGS sequence"/>
</dbReference>
<name>A0A8J5FFQ5_ZINOF</name>
<organism evidence="2 3">
    <name type="scientific">Zingiber officinale</name>
    <name type="common">Ginger</name>
    <name type="synonym">Amomum zingiber</name>
    <dbReference type="NCBI Taxonomy" id="94328"/>
    <lineage>
        <taxon>Eukaryota</taxon>
        <taxon>Viridiplantae</taxon>
        <taxon>Streptophyta</taxon>
        <taxon>Embryophyta</taxon>
        <taxon>Tracheophyta</taxon>
        <taxon>Spermatophyta</taxon>
        <taxon>Magnoliopsida</taxon>
        <taxon>Liliopsida</taxon>
        <taxon>Zingiberales</taxon>
        <taxon>Zingiberaceae</taxon>
        <taxon>Zingiber</taxon>
    </lineage>
</organism>
<sequence>MLSHARIAEATNDARRKRKERDSSDSSLTQSPAVAAPETSHTRIGPSPIPVPGPVRAGNNRLLAGCLAHEFLTGGTLLGKRWGKETGAGSELDKAASSGESIRGREAPSSYAAVTYLLKAEAACIPGVVNFLCHLEAKIIAADRIACIKILHKPSQTSITASDNPKAMDDGCRNKEKRLEEYELLRTRRKHKI</sequence>